<comment type="caution">
    <text evidence="2">The sequence shown here is derived from an EMBL/GenBank/DDBJ whole genome shotgun (WGS) entry which is preliminary data.</text>
</comment>
<dbReference type="SUPFAM" id="SSF54373">
    <property type="entry name" value="FAD-linked reductases, C-terminal domain"/>
    <property type="match status" value="1"/>
</dbReference>
<dbReference type="Pfam" id="PF01593">
    <property type="entry name" value="Amino_oxidase"/>
    <property type="match status" value="1"/>
</dbReference>
<dbReference type="GO" id="GO:0016491">
    <property type="term" value="F:oxidoreductase activity"/>
    <property type="evidence" value="ECO:0007669"/>
    <property type="project" value="InterPro"/>
</dbReference>
<dbReference type="Gene3D" id="3.90.660.20">
    <property type="entry name" value="Protoporphyrinogen oxidase, mitochondrial, domain 2"/>
    <property type="match status" value="1"/>
</dbReference>
<accession>A0A938Y8K6</accession>
<protein>
    <submittedName>
        <fullName evidence="2">FAD-dependent oxidoreductase</fullName>
    </submittedName>
</protein>
<evidence type="ECO:0000313" key="2">
    <source>
        <dbReference type="EMBL" id="MBM9459471.1"/>
    </source>
</evidence>
<gene>
    <name evidence="2" type="ORF">JK386_06120</name>
</gene>
<evidence type="ECO:0000313" key="3">
    <source>
        <dbReference type="Proteomes" id="UP000663791"/>
    </source>
</evidence>
<dbReference type="Gene3D" id="1.10.3110.10">
    <property type="entry name" value="protoporphyrinogen ix oxidase, domain 3"/>
    <property type="match status" value="1"/>
</dbReference>
<dbReference type="InterPro" id="IPR050464">
    <property type="entry name" value="Zeta_carotene_desat/Oxidored"/>
</dbReference>
<dbReference type="EMBL" id="JAERTX010000004">
    <property type="protein sequence ID" value="MBM9459471.1"/>
    <property type="molecule type" value="Genomic_DNA"/>
</dbReference>
<feature type="domain" description="Amine oxidase" evidence="1">
    <location>
        <begin position="11"/>
        <end position="443"/>
    </location>
</feature>
<dbReference type="InterPro" id="IPR036188">
    <property type="entry name" value="FAD/NAD-bd_sf"/>
</dbReference>
<dbReference type="SUPFAM" id="SSF51905">
    <property type="entry name" value="FAD/NAD(P)-binding domain"/>
    <property type="match status" value="1"/>
</dbReference>
<dbReference type="AlphaFoldDB" id="A0A938Y8K6"/>
<dbReference type="Gene3D" id="3.50.50.60">
    <property type="entry name" value="FAD/NAD(P)-binding domain"/>
    <property type="match status" value="1"/>
</dbReference>
<organism evidence="2 3">
    <name type="scientific">Nocardioides faecalis</name>
    <dbReference type="NCBI Taxonomy" id="2803858"/>
    <lineage>
        <taxon>Bacteria</taxon>
        <taxon>Bacillati</taxon>
        <taxon>Actinomycetota</taxon>
        <taxon>Actinomycetes</taxon>
        <taxon>Propionibacteriales</taxon>
        <taxon>Nocardioidaceae</taxon>
        <taxon>Nocardioides</taxon>
    </lineage>
</organism>
<dbReference type="RefSeq" id="WP_205290756.1">
    <property type="nucleotide sequence ID" value="NZ_CP074406.1"/>
</dbReference>
<dbReference type="PANTHER" id="PTHR42923">
    <property type="entry name" value="PROTOPORPHYRINOGEN OXIDASE"/>
    <property type="match status" value="1"/>
</dbReference>
<evidence type="ECO:0000259" key="1">
    <source>
        <dbReference type="Pfam" id="PF01593"/>
    </source>
</evidence>
<dbReference type="Proteomes" id="UP000663791">
    <property type="component" value="Unassembled WGS sequence"/>
</dbReference>
<keyword evidence="3" id="KW-1185">Reference proteome</keyword>
<sequence length="445" mass="45448">MSRTIVVGAGVAGLAAARRLAEDGHEVLVLEAADRPGGKLRGERVAGVVADVGAEAMLHRRPEGAALADAAGLQLVHPTQAATRIWTRGALRRLPRTLMGAPLDLDDLAETGILSDAGLARARAQRPVSVDGDASVGDLVAARFGDEVVDRMVEPLLGGVYAGQARRISTLCAAPQLLDLAARPDFTLPPAPEPAAPVFAAVDGGMWQLPAALADDLAGRAGSEVRYGAPVTAVRRDGTGFVVDTAAGAERAEQLVLAVPAAPAARLLAEVAPDAAAELSEIRYASVAVVTLAFRAGEAAAVDIGASGLLVPPVDGRRIKAATFSFAKWDWVRAAGAADDLLVLRTSIGRFGEEATLQVPDAELVAASLTDLTEATGLRAAPLDAHVQRWGAGLPQLWVGHLERVARIRAAVAGVGGLAVCGAAYDGVGIPATIASAHRAVAALG</sequence>
<proteinExistence type="predicted"/>
<name>A0A938Y8K6_9ACTN</name>
<reference evidence="2" key="1">
    <citation type="submission" date="2021-01" db="EMBL/GenBank/DDBJ databases">
        <title>Novel species in genus Nocardioides.</title>
        <authorList>
            <person name="Zhang G."/>
        </authorList>
    </citation>
    <scope>NUCLEOTIDE SEQUENCE</scope>
    <source>
        <strain evidence="2">Zg-536</strain>
    </source>
</reference>
<dbReference type="PANTHER" id="PTHR42923:SF3">
    <property type="entry name" value="PROTOPORPHYRINOGEN OXIDASE"/>
    <property type="match status" value="1"/>
</dbReference>
<dbReference type="InterPro" id="IPR002937">
    <property type="entry name" value="Amino_oxidase"/>
</dbReference>